<dbReference type="PROSITE" id="PS50005">
    <property type="entry name" value="TPR"/>
    <property type="match status" value="1"/>
</dbReference>
<dbReference type="RefSeq" id="WP_128954430.1">
    <property type="nucleotide sequence ID" value="NZ_CP030053.1"/>
</dbReference>
<evidence type="ECO:0008006" key="4">
    <source>
        <dbReference type="Google" id="ProtNLM"/>
    </source>
</evidence>
<dbReference type="EMBL" id="CP030053">
    <property type="protein sequence ID" value="QAU49674.1"/>
    <property type="molecule type" value="Genomic_DNA"/>
</dbReference>
<sequence>MDYEKICFVVMPFGKKTVEGKIVDFDLLYEQIFEPAISGTVLPEGGFLEPHRTDRDFFSGDIKLDMFQYLEYSRFVLADITGLNFNVGYELGARHRARESGTAIFRQVQFAPPFDISSIKAFPYEYEPNEEAEKSRELVKRVLTESLLQNRLDSPVWLALSTQRKTNDIDLVLNDAENAIRSLDWIRAMDIYRGALKLWPANSHVKMMLGLLCRDRGIWNEAITQFDGVVAIVPLYGEAHREKGVAENKLAQREHKPLDTRPAPGEIALRRAVELNSKDFDAYASLGGVLKRAGRFQEALEAYEEAVSLSGGHPYPLLNALKLRVPLTGRLDLSSQDKLRLIRAERLRDGQAKLTPAFDSPWCFFDLAEIRLYRGDVEGFLSAARAGLYEITDNFQWDTFVSSLELLRPAATELPWLSDALLRLATVI</sequence>
<keyword evidence="1" id="KW-0802">TPR repeat</keyword>
<protein>
    <recommendedName>
        <fullName evidence="4">Tetratricopeptide repeat protein</fullName>
    </recommendedName>
</protein>
<reference evidence="2 3" key="1">
    <citation type="submission" date="2018-06" db="EMBL/GenBank/DDBJ databases">
        <title>Comparative genomics of rhizobia nodulating Arachis hypogaea in China.</title>
        <authorList>
            <person name="Li Y."/>
        </authorList>
    </citation>
    <scope>NUCLEOTIDE SEQUENCE [LARGE SCALE GENOMIC DNA]</scope>
    <source>
        <strain evidence="2 3">CCBAU 51670</strain>
    </source>
</reference>
<evidence type="ECO:0000256" key="1">
    <source>
        <dbReference type="PROSITE-ProRule" id="PRU00339"/>
    </source>
</evidence>
<dbReference type="InterPro" id="IPR052943">
    <property type="entry name" value="TMTC_O-mannosyl-trnsfr"/>
</dbReference>
<dbReference type="InterPro" id="IPR019734">
    <property type="entry name" value="TPR_rpt"/>
</dbReference>
<organism evidence="2 3">
    <name type="scientific">Bradyrhizobium guangzhouense</name>
    <dbReference type="NCBI Taxonomy" id="1325095"/>
    <lineage>
        <taxon>Bacteria</taxon>
        <taxon>Pseudomonadati</taxon>
        <taxon>Pseudomonadota</taxon>
        <taxon>Alphaproteobacteria</taxon>
        <taxon>Hyphomicrobiales</taxon>
        <taxon>Nitrobacteraceae</taxon>
        <taxon>Bradyrhizobium</taxon>
    </lineage>
</organism>
<dbReference type="SMART" id="SM00028">
    <property type="entry name" value="TPR"/>
    <property type="match status" value="1"/>
</dbReference>
<gene>
    <name evidence="2" type="ORF">XH91_32785</name>
</gene>
<name>A0AAE6CBC8_9BRAD</name>
<dbReference type="Proteomes" id="UP000288972">
    <property type="component" value="Chromosome"/>
</dbReference>
<evidence type="ECO:0000313" key="2">
    <source>
        <dbReference type="EMBL" id="QAU49674.1"/>
    </source>
</evidence>
<accession>A0AAE6CBC8</accession>
<dbReference type="InterPro" id="IPR011990">
    <property type="entry name" value="TPR-like_helical_dom_sf"/>
</dbReference>
<dbReference type="Pfam" id="PF13432">
    <property type="entry name" value="TPR_16"/>
    <property type="match status" value="1"/>
</dbReference>
<dbReference type="PROSITE" id="PS50293">
    <property type="entry name" value="TPR_REGION"/>
    <property type="match status" value="1"/>
</dbReference>
<dbReference type="SUPFAM" id="SSF48452">
    <property type="entry name" value="TPR-like"/>
    <property type="match status" value="1"/>
</dbReference>
<dbReference type="Gene3D" id="1.25.40.10">
    <property type="entry name" value="Tetratricopeptide repeat domain"/>
    <property type="match status" value="1"/>
</dbReference>
<proteinExistence type="predicted"/>
<dbReference type="PANTHER" id="PTHR44809:SF1">
    <property type="entry name" value="PROTEIN O-MANNOSYL-TRANSFERASE TMTC1"/>
    <property type="match status" value="1"/>
</dbReference>
<dbReference type="AlphaFoldDB" id="A0AAE6CBC8"/>
<dbReference type="KEGG" id="bgz:XH91_32785"/>
<feature type="repeat" description="TPR" evidence="1">
    <location>
        <begin position="280"/>
        <end position="313"/>
    </location>
</feature>
<dbReference type="PANTHER" id="PTHR44809">
    <property type="match status" value="1"/>
</dbReference>
<evidence type="ECO:0000313" key="3">
    <source>
        <dbReference type="Proteomes" id="UP000288972"/>
    </source>
</evidence>